<organism evidence="1 2">
    <name type="scientific">Colletotrichum truncatum</name>
    <name type="common">Anthracnose fungus</name>
    <name type="synonym">Colletotrichum capsici</name>
    <dbReference type="NCBI Taxonomy" id="5467"/>
    <lineage>
        <taxon>Eukaryota</taxon>
        <taxon>Fungi</taxon>
        <taxon>Dikarya</taxon>
        <taxon>Ascomycota</taxon>
        <taxon>Pezizomycotina</taxon>
        <taxon>Sordariomycetes</taxon>
        <taxon>Hypocreomycetidae</taxon>
        <taxon>Glomerellales</taxon>
        <taxon>Glomerellaceae</taxon>
        <taxon>Colletotrichum</taxon>
        <taxon>Colletotrichum truncatum species complex</taxon>
    </lineage>
</organism>
<protein>
    <submittedName>
        <fullName evidence="1">Uncharacterized protein</fullName>
    </submittedName>
</protein>
<reference evidence="1 2" key="1">
    <citation type="journal article" date="2020" name="Phytopathology">
        <title>Genome Sequence Resources of Colletotrichum truncatum, C. plurivorum, C. musicola, and C. sojae: Four Species Pathogenic to Soybean (Glycine max).</title>
        <authorList>
            <person name="Rogerio F."/>
            <person name="Boufleur T.R."/>
            <person name="Ciampi-Guillardi M."/>
            <person name="Sukno S.A."/>
            <person name="Thon M.R."/>
            <person name="Massola Junior N.S."/>
            <person name="Baroncelli R."/>
        </authorList>
    </citation>
    <scope>NUCLEOTIDE SEQUENCE [LARGE SCALE GENOMIC DNA]</scope>
    <source>
        <strain evidence="1 2">CMES1059</strain>
    </source>
</reference>
<evidence type="ECO:0000313" key="1">
    <source>
        <dbReference type="EMBL" id="KAL0941497.1"/>
    </source>
</evidence>
<name>A0ACC3ZC41_COLTU</name>
<keyword evidence="2" id="KW-1185">Reference proteome</keyword>
<sequence>MLSRREINTATDHSPELNYQQGNLLNNDEFYSSDAMDMIFPEHMFRNNNVAVIMETEPAKVANLVPIMLHFASMLGPEWPVVLLTLQEQWEVPPSLQFQQLMEAKRIIVLYLPPGTSFPDHKSVSFFMIGRWLWELFAPANRILMFQADSILCSQSSKRIEDFLEWDFIGAPIAKKFGQGYNGGLSIRNPKLFLEIAKQQERQPVRLKVEDQWFYTRLRERDAHLPSAEVAKTFVVETIYYDEPLGYHQPARWQKGRMEEIKKWCPEVNMLTGGQHFYR</sequence>
<comment type="caution">
    <text evidence="1">The sequence shown here is derived from an EMBL/GenBank/DDBJ whole genome shotgun (WGS) entry which is preliminary data.</text>
</comment>
<accession>A0ACC3ZC41</accession>
<proteinExistence type="predicted"/>
<dbReference type="Proteomes" id="UP000805649">
    <property type="component" value="Unassembled WGS sequence"/>
</dbReference>
<dbReference type="EMBL" id="VUJX02000002">
    <property type="protein sequence ID" value="KAL0941497.1"/>
    <property type="molecule type" value="Genomic_DNA"/>
</dbReference>
<evidence type="ECO:0000313" key="2">
    <source>
        <dbReference type="Proteomes" id="UP000805649"/>
    </source>
</evidence>
<gene>
    <name evidence="1" type="ORF">CTRU02_204260</name>
</gene>